<comment type="similarity">
    <text evidence="3">Belongs to the KhpA RNA-binding protein family.</text>
</comment>
<organism evidence="4 5">
    <name type="scientific">Candidatus Reconcilbacillus cellulovorans</name>
    <dbReference type="NCBI Taxonomy" id="1906605"/>
    <lineage>
        <taxon>Bacteria</taxon>
        <taxon>Bacillati</taxon>
        <taxon>Bacillota</taxon>
        <taxon>Bacilli</taxon>
        <taxon>Bacillales</taxon>
        <taxon>Paenibacillaceae</taxon>
        <taxon>Candidatus Reconcilbacillus</taxon>
    </lineage>
</organism>
<evidence type="ECO:0000313" key="4">
    <source>
        <dbReference type="EMBL" id="PDO11215.1"/>
    </source>
</evidence>
<evidence type="ECO:0000256" key="1">
    <source>
        <dbReference type="ARBA" id="ARBA00022490"/>
    </source>
</evidence>
<accession>A0A2A6E2J3</accession>
<dbReference type="AlphaFoldDB" id="A0A2A6E2J3"/>
<dbReference type="EMBL" id="MOXJ01000004">
    <property type="protein sequence ID" value="PDO11215.1"/>
    <property type="molecule type" value="Genomic_DNA"/>
</dbReference>
<dbReference type="InterPro" id="IPR020627">
    <property type="entry name" value="KhpA"/>
</dbReference>
<keyword evidence="1 3" id="KW-0963">Cytoplasm</keyword>
<dbReference type="GO" id="GO:0071555">
    <property type="term" value="P:cell wall organization"/>
    <property type="evidence" value="ECO:0007669"/>
    <property type="project" value="UniProtKB-KW"/>
</dbReference>
<dbReference type="CDD" id="cd22533">
    <property type="entry name" value="KH-II_YlqC-like"/>
    <property type="match status" value="1"/>
</dbReference>
<gene>
    <name evidence="3" type="primary">khpA</name>
    <name evidence="4" type="ORF">BLM47_03200</name>
</gene>
<name>A0A2A6E2J3_9BACL</name>
<dbReference type="Proteomes" id="UP000243688">
    <property type="component" value="Unassembled WGS sequence"/>
</dbReference>
<comment type="function">
    <text evidence="3">A probable RNA chaperone. Forms a complex with KhpB which binds to cellular RNA and controls its expression. Plays a role in peptidoglycan (PG) homeostasis and cell length regulation.</text>
</comment>
<comment type="subcellular location">
    <subcellularLocation>
        <location evidence="3">Cytoplasm</location>
    </subcellularLocation>
</comment>
<dbReference type="GO" id="GO:0003723">
    <property type="term" value="F:RNA binding"/>
    <property type="evidence" value="ECO:0007669"/>
    <property type="project" value="UniProtKB-UniRule"/>
</dbReference>
<dbReference type="GO" id="GO:0005737">
    <property type="term" value="C:cytoplasm"/>
    <property type="evidence" value="ECO:0007669"/>
    <property type="project" value="UniProtKB-SubCell"/>
</dbReference>
<dbReference type="PANTHER" id="PTHR34654:SF1">
    <property type="entry name" value="RNA-BINDING PROTEIN KHPA"/>
    <property type="match status" value="1"/>
</dbReference>
<dbReference type="Pfam" id="PF13083">
    <property type="entry name" value="KH_KhpA-B"/>
    <property type="match status" value="1"/>
</dbReference>
<protein>
    <recommendedName>
        <fullName evidence="3">RNA-binding protein KhpA</fullName>
    </recommendedName>
    <alternativeName>
        <fullName evidence="3">KH-domain protein A</fullName>
    </alternativeName>
</protein>
<dbReference type="InterPro" id="IPR015946">
    <property type="entry name" value="KH_dom-like_a/b"/>
</dbReference>
<keyword evidence="3" id="KW-0133">Cell shape</keyword>
<dbReference type="GO" id="GO:0009252">
    <property type="term" value="P:peptidoglycan biosynthetic process"/>
    <property type="evidence" value="ECO:0007669"/>
    <property type="project" value="UniProtKB-UniRule"/>
</dbReference>
<dbReference type="InterPro" id="IPR009019">
    <property type="entry name" value="KH_sf_prok-type"/>
</dbReference>
<dbReference type="HAMAP" id="MF_00088">
    <property type="entry name" value="KhpA"/>
    <property type="match status" value="1"/>
</dbReference>
<dbReference type="GO" id="GO:0008360">
    <property type="term" value="P:regulation of cell shape"/>
    <property type="evidence" value="ECO:0007669"/>
    <property type="project" value="UniProtKB-KW"/>
</dbReference>
<keyword evidence="2 3" id="KW-0694">RNA-binding</keyword>
<reference evidence="4 5" key="1">
    <citation type="submission" date="2016-12" db="EMBL/GenBank/DDBJ databases">
        <title>Candidatus Reconcilibacillus cellulovorans genome.</title>
        <authorList>
            <person name="Kolinko S."/>
            <person name="Wu Y.-W."/>
            <person name="Tachea F."/>
            <person name="Denzel E."/>
            <person name="Hiras J."/>
            <person name="Baecker N."/>
            <person name="Chan L.J."/>
            <person name="Eichorst S.A."/>
            <person name="Frey D."/>
            <person name="Adams P.D."/>
            <person name="Pray T."/>
            <person name="Tanjore D."/>
            <person name="Petzold C.J."/>
            <person name="Gladden J.M."/>
            <person name="Simmons B.A."/>
            <person name="Singer S.W."/>
        </authorList>
    </citation>
    <scope>NUCLEOTIDE SEQUENCE [LARGE SCALE GENOMIC DNA]</scope>
    <source>
        <strain evidence="4">JTherm</strain>
    </source>
</reference>
<comment type="subunit">
    <text evidence="3">Forms a complex with KhpB.</text>
</comment>
<evidence type="ECO:0000313" key="5">
    <source>
        <dbReference type="Proteomes" id="UP000243688"/>
    </source>
</evidence>
<dbReference type="Gene3D" id="3.30.300.20">
    <property type="match status" value="1"/>
</dbReference>
<keyword evidence="3" id="KW-0961">Cell wall biogenesis/degradation</keyword>
<comment type="caution">
    <text evidence="4">The sequence shown here is derived from an EMBL/GenBank/DDBJ whole genome shotgun (WGS) entry which is preliminary data.</text>
</comment>
<evidence type="ECO:0000256" key="3">
    <source>
        <dbReference type="HAMAP-Rule" id="MF_00088"/>
    </source>
</evidence>
<evidence type="ECO:0000256" key="2">
    <source>
        <dbReference type="ARBA" id="ARBA00022884"/>
    </source>
</evidence>
<dbReference type="PANTHER" id="PTHR34654">
    <property type="entry name" value="UPF0109 PROTEIN SCO5592"/>
    <property type="match status" value="1"/>
</dbReference>
<dbReference type="SUPFAM" id="SSF54814">
    <property type="entry name" value="Prokaryotic type KH domain (KH-domain type II)"/>
    <property type="match status" value="1"/>
</dbReference>
<sequence length="76" mass="8376">MRELIAVIAKRLVDHPDDVVVTEEVRPDATVYRLSVHPSDVGKIIGKQGRVANALRTVVVCAAAKHHKRVLLDIES</sequence>
<proteinExistence type="inferred from homology"/>
<keyword evidence="3" id="KW-0143">Chaperone</keyword>